<dbReference type="InterPro" id="IPR010987">
    <property type="entry name" value="Glutathione-S-Trfase_C-like"/>
</dbReference>
<dbReference type="AlphaFoldDB" id="A0A4R9LPN2"/>
<dbReference type="Pfam" id="PF00043">
    <property type="entry name" value="GST_C"/>
    <property type="match status" value="1"/>
</dbReference>
<proteinExistence type="predicted"/>
<sequence>MEKPTLISFKLCPFVQRSVITLLEKKADYEIKYIDLANKPDWFLKISPLGRVPVLQLGEHVLFESAVINEYLDEVNPPSLHPRVPIEKAKQRAWIEFASSVNVDQYMLTLTKDKVEFDKKLSDLNSKFSQLEAILPNGFSDSLYFGGKTFQLVDTSFAPAFMRFDFLEKSKANLRFFESFPKVSLWSKTLLSKDSVKNSVLPEVPEDYIRYIKDHNSYLGSLI</sequence>
<protein>
    <submittedName>
        <fullName evidence="3">Glutathione S-transferase family protein</fullName>
    </submittedName>
</protein>
<evidence type="ECO:0000259" key="1">
    <source>
        <dbReference type="PROSITE" id="PS50404"/>
    </source>
</evidence>
<dbReference type="RefSeq" id="WP_135765100.1">
    <property type="nucleotide sequence ID" value="NZ_RQHV01000061.1"/>
</dbReference>
<keyword evidence="3" id="KW-0808">Transferase</keyword>
<dbReference type="InterPro" id="IPR036282">
    <property type="entry name" value="Glutathione-S-Trfase_C_sf"/>
</dbReference>
<feature type="domain" description="GST N-terminal" evidence="1">
    <location>
        <begin position="2"/>
        <end position="80"/>
    </location>
</feature>
<gene>
    <name evidence="3" type="ORF">EHS11_14510</name>
</gene>
<dbReference type="GO" id="GO:0005737">
    <property type="term" value="C:cytoplasm"/>
    <property type="evidence" value="ECO:0007669"/>
    <property type="project" value="TreeGrafter"/>
</dbReference>
<dbReference type="InterPro" id="IPR004045">
    <property type="entry name" value="Glutathione_S-Trfase_N"/>
</dbReference>
<dbReference type="PANTHER" id="PTHR43968">
    <property type="match status" value="1"/>
</dbReference>
<dbReference type="EMBL" id="RQHV01000061">
    <property type="protein sequence ID" value="TGN08141.1"/>
    <property type="molecule type" value="Genomic_DNA"/>
</dbReference>
<feature type="domain" description="GST C-terminal" evidence="2">
    <location>
        <begin position="84"/>
        <end position="219"/>
    </location>
</feature>
<dbReference type="InterPro" id="IPR040079">
    <property type="entry name" value="Glutathione_S-Trfase"/>
</dbReference>
<dbReference type="OrthoDB" id="9782992at2"/>
<dbReference type="SFLD" id="SFLDS00019">
    <property type="entry name" value="Glutathione_Transferase_(cytos"/>
    <property type="match status" value="1"/>
</dbReference>
<evidence type="ECO:0000259" key="2">
    <source>
        <dbReference type="PROSITE" id="PS50405"/>
    </source>
</evidence>
<evidence type="ECO:0000313" key="4">
    <source>
        <dbReference type="Proteomes" id="UP000298264"/>
    </source>
</evidence>
<reference evidence="3" key="1">
    <citation type="journal article" date="2019" name="PLoS Negl. Trop. Dis.">
        <title>Revisiting the worldwide diversity of Leptospira species in the environment.</title>
        <authorList>
            <person name="Vincent A.T."/>
            <person name="Schiettekatte O."/>
            <person name="Bourhy P."/>
            <person name="Veyrier F.J."/>
            <person name="Picardeau M."/>
        </authorList>
    </citation>
    <scope>NUCLEOTIDE SEQUENCE [LARGE SCALE GENOMIC DNA]</scope>
    <source>
        <strain evidence="3">201400974</strain>
    </source>
</reference>
<dbReference type="PROSITE" id="PS50405">
    <property type="entry name" value="GST_CTER"/>
    <property type="match status" value="1"/>
</dbReference>
<dbReference type="SFLD" id="SFLDG00358">
    <property type="entry name" value="Main_(cytGST)"/>
    <property type="match status" value="1"/>
</dbReference>
<dbReference type="SUPFAM" id="SSF47616">
    <property type="entry name" value="GST C-terminal domain-like"/>
    <property type="match status" value="1"/>
</dbReference>
<dbReference type="CDD" id="cd00299">
    <property type="entry name" value="GST_C_family"/>
    <property type="match status" value="1"/>
</dbReference>
<dbReference type="SUPFAM" id="SSF52833">
    <property type="entry name" value="Thioredoxin-like"/>
    <property type="match status" value="1"/>
</dbReference>
<dbReference type="Proteomes" id="UP000298264">
    <property type="component" value="Unassembled WGS sequence"/>
</dbReference>
<dbReference type="InterPro" id="IPR004046">
    <property type="entry name" value="GST_C"/>
</dbReference>
<dbReference type="InterPro" id="IPR050983">
    <property type="entry name" value="GST_Omega/HSP26"/>
</dbReference>
<dbReference type="InterPro" id="IPR036249">
    <property type="entry name" value="Thioredoxin-like_sf"/>
</dbReference>
<organism evidence="3 4">
    <name type="scientific">Leptospira ilyithenensis</name>
    <dbReference type="NCBI Taxonomy" id="2484901"/>
    <lineage>
        <taxon>Bacteria</taxon>
        <taxon>Pseudomonadati</taxon>
        <taxon>Spirochaetota</taxon>
        <taxon>Spirochaetia</taxon>
        <taxon>Leptospirales</taxon>
        <taxon>Leptospiraceae</taxon>
        <taxon>Leptospira</taxon>
    </lineage>
</organism>
<accession>A0A4R9LPN2</accession>
<comment type="caution">
    <text evidence="3">The sequence shown here is derived from an EMBL/GenBank/DDBJ whole genome shotgun (WGS) entry which is preliminary data.</text>
</comment>
<dbReference type="Gene3D" id="3.40.30.10">
    <property type="entry name" value="Glutaredoxin"/>
    <property type="match status" value="1"/>
</dbReference>
<keyword evidence="4" id="KW-1185">Reference proteome</keyword>
<dbReference type="PROSITE" id="PS50404">
    <property type="entry name" value="GST_NTER"/>
    <property type="match status" value="1"/>
</dbReference>
<dbReference type="CDD" id="cd00570">
    <property type="entry name" value="GST_N_family"/>
    <property type="match status" value="1"/>
</dbReference>
<dbReference type="Gene3D" id="1.20.1050.10">
    <property type="match status" value="1"/>
</dbReference>
<name>A0A4R9LPN2_9LEPT</name>
<evidence type="ECO:0000313" key="3">
    <source>
        <dbReference type="EMBL" id="TGN08141.1"/>
    </source>
</evidence>
<dbReference type="GO" id="GO:0016740">
    <property type="term" value="F:transferase activity"/>
    <property type="evidence" value="ECO:0007669"/>
    <property type="project" value="UniProtKB-KW"/>
</dbReference>
<dbReference type="PANTHER" id="PTHR43968:SF6">
    <property type="entry name" value="GLUTATHIONE S-TRANSFERASE OMEGA"/>
    <property type="match status" value="1"/>
</dbReference>
<dbReference type="Pfam" id="PF13409">
    <property type="entry name" value="GST_N_2"/>
    <property type="match status" value="1"/>
</dbReference>